<dbReference type="PROSITE" id="PS50097">
    <property type="entry name" value="BTB"/>
    <property type="match status" value="2"/>
</dbReference>
<dbReference type="HOGENOM" id="CLU_022210_0_0_1"/>
<dbReference type="OrthoDB" id="6102916at2759"/>
<feature type="domain" description="BTB" evidence="1">
    <location>
        <begin position="392"/>
        <end position="460"/>
    </location>
</feature>
<feature type="domain" description="BTB" evidence="1">
    <location>
        <begin position="97"/>
        <end position="161"/>
    </location>
</feature>
<dbReference type="SUPFAM" id="SSF54695">
    <property type="entry name" value="POZ domain"/>
    <property type="match status" value="2"/>
</dbReference>
<dbReference type="InterPro" id="IPR000210">
    <property type="entry name" value="BTB/POZ_dom"/>
</dbReference>
<dbReference type="Pfam" id="PF00651">
    <property type="entry name" value="BTB"/>
    <property type="match status" value="2"/>
</dbReference>
<dbReference type="EMBL" id="GL732539">
    <property type="protein sequence ID" value="EFX82541.1"/>
    <property type="molecule type" value="Genomic_DNA"/>
</dbReference>
<dbReference type="SMART" id="SM00225">
    <property type="entry name" value="BTB"/>
    <property type="match status" value="2"/>
</dbReference>
<dbReference type="InParanoid" id="E9GCF1"/>
<dbReference type="AlphaFoldDB" id="E9GCF1"/>
<evidence type="ECO:0000313" key="2">
    <source>
        <dbReference type="EMBL" id="EFX82541.1"/>
    </source>
</evidence>
<name>E9GCF1_DAPPU</name>
<dbReference type="PANTHER" id="PTHR24413">
    <property type="entry name" value="SPECKLE-TYPE POZ PROTEIN"/>
    <property type="match status" value="1"/>
</dbReference>
<dbReference type="InterPro" id="IPR011333">
    <property type="entry name" value="SKP1/BTB/POZ_sf"/>
</dbReference>
<accession>E9GCF1</accession>
<dbReference type="KEGG" id="dpx:DAPPUDRAFT_101120"/>
<evidence type="ECO:0000313" key="3">
    <source>
        <dbReference type="Proteomes" id="UP000000305"/>
    </source>
</evidence>
<evidence type="ECO:0000259" key="1">
    <source>
        <dbReference type="PROSITE" id="PS50097"/>
    </source>
</evidence>
<dbReference type="Proteomes" id="UP000000305">
    <property type="component" value="Unassembled WGS sequence"/>
</dbReference>
<dbReference type="CDD" id="cd18186">
    <property type="entry name" value="BTB_POZ_ZBTB_KLHL-like"/>
    <property type="match status" value="1"/>
</dbReference>
<dbReference type="Gene3D" id="3.30.710.10">
    <property type="entry name" value="Potassium Channel Kv1.1, Chain A"/>
    <property type="match status" value="2"/>
</dbReference>
<proteinExistence type="predicted"/>
<reference evidence="2 3" key="1">
    <citation type="journal article" date="2011" name="Science">
        <title>The ecoresponsive genome of Daphnia pulex.</title>
        <authorList>
            <person name="Colbourne J.K."/>
            <person name="Pfrender M.E."/>
            <person name="Gilbert D."/>
            <person name="Thomas W.K."/>
            <person name="Tucker A."/>
            <person name="Oakley T.H."/>
            <person name="Tokishita S."/>
            <person name="Aerts A."/>
            <person name="Arnold G.J."/>
            <person name="Basu M.K."/>
            <person name="Bauer D.J."/>
            <person name="Caceres C.E."/>
            <person name="Carmel L."/>
            <person name="Casola C."/>
            <person name="Choi J.H."/>
            <person name="Detter J.C."/>
            <person name="Dong Q."/>
            <person name="Dusheyko S."/>
            <person name="Eads B.D."/>
            <person name="Frohlich T."/>
            <person name="Geiler-Samerotte K.A."/>
            <person name="Gerlach D."/>
            <person name="Hatcher P."/>
            <person name="Jogdeo S."/>
            <person name="Krijgsveld J."/>
            <person name="Kriventseva E.V."/>
            <person name="Kultz D."/>
            <person name="Laforsch C."/>
            <person name="Lindquist E."/>
            <person name="Lopez J."/>
            <person name="Manak J.R."/>
            <person name="Muller J."/>
            <person name="Pangilinan J."/>
            <person name="Patwardhan R.P."/>
            <person name="Pitluck S."/>
            <person name="Pritham E.J."/>
            <person name="Rechtsteiner A."/>
            <person name="Rho M."/>
            <person name="Rogozin I.B."/>
            <person name="Sakarya O."/>
            <person name="Salamov A."/>
            <person name="Schaack S."/>
            <person name="Shapiro H."/>
            <person name="Shiga Y."/>
            <person name="Skalitzky C."/>
            <person name="Smith Z."/>
            <person name="Souvorov A."/>
            <person name="Sung W."/>
            <person name="Tang Z."/>
            <person name="Tsuchiya D."/>
            <person name="Tu H."/>
            <person name="Vos H."/>
            <person name="Wang M."/>
            <person name="Wolf Y.I."/>
            <person name="Yamagata H."/>
            <person name="Yamada T."/>
            <person name="Ye Y."/>
            <person name="Shaw J.R."/>
            <person name="Andrews J."/>
            <person name="Crease T.J."/>
            <person name="Tang H."/>
            <person name="Lucas S.M."/>
            <person name="Robertson H.M."/>
            <person name="Bork P."/>
            <person name="Koonin E.V."/>
            <person name="Zdobnov E.M."/>
            <person name="Grigoriev I.V."/>
            <person name="Lynch M."/>
            <person name="Boore J.L."/>
        </authorList>
    </citation>
    <scope>NUCLEOTIDE SEQUENCE [LARGE SCALE GENOMIC DNA]</scope>
</reference>
<dbReference type="PhylomeDB" id="E9GCF1"/>
<gene>
    <name evidence="2" type="ORF">DAPPUDRAFT_101120</name>
</gene>
<protein>
    <recommendedName>
        <fullName evidence="1">BTB domain-containing protein</fullName>
    </recommendedName>
</protein>
<sequence length="498" mass="56600">MAIDLGKIGMKVEDVKCGIQGSGIAPATMGEMIKDNIGDEGNLQLFKISLNKKILGNCTFSFRICIEGTDSGYSYQLSDRLAKDQLWATLKNQQYLPDVELIVKDKAFPAHKAILAARSQVFADELKKKQVVKGGLLQIRIKTGVEQSTLVKFLHFVYTGEPIGTLADEELLQLADQYQLTTLVYLCQHALKKIEALQMANLRERLNDNVEIMSFSKITPEEETKIFFDRTTPTFRCTSLLKKSENGQSKCVMQYQNESIFIAYYTEEKEINSQLINQGYITKSVLIHFTCAKHRNFGLQVEDVYCGMPKSDKLGYSKWMKMESKNFHKNAELLHFAVKVVLNFTTKPQENFQFLVNFDIKTISTIGNYYYETMDDKWPTDLWAAATKKTFTDVEILVGTLKLMEAHRIILCARSPVLNASLNNNSNTEKAIVTFESEFDVEIVKLFLKFLYTGSLKATDGVHQLSKLATMYQVETLKNVCQLLNRVPDVEELTNCLI</sequence>
<organism evidence="2 3">
    <name type="scientific">Daphnia pulex</name>
    <name type="common">Water flea</name>
    <dbReference type="NCBI Taxonomy" id="6669"/>
    <lineage>
        <taxon>Eukaryota</taxon>
        <taxon>Metazoa</taxon>
        <taxon>Ecdysozoa</taxon>
        <taxon>Arthropoda</taxon>
        <taxon>Crustacea</taxon>
        <taxon>Branchiopoda</taxon>
        <taxon>Diplostraca</taxon>
        <taxon>Cladocera</taxon>
        <taxon>Anomopoda</taxon>
        <taxon>Daphniidae</taxon>
        <taxon>Daphnia</taxon>
    </lineage>
</organism>
<keyword evidence="3" id="KW-1185">Reference proteome</keyword>